<accession>A0ABN2VN57</accession>
<comment type="caution">
    <text evidence="1">The sequence shown here is derived from an EMBL/GenBank/DDBJ whole genome shotgun (WGS) entry which is preliminary data.</text>
</comment>
<keyword evidence="2" id="KW-1185">Reference proteome</keyword>
<organism evidence="1 2">
    <name type="scientific">Catenulispora yoronensis</name>
    <dbReference type="NCBI Taxonomy" id="450799"/>
    <lineage>
        <taxon>Bacteria</taxon>
        <taxon>Bacillati</taxon>
        <taxon>Actinomycetota</taxon>
        <taxon>Actinomycetes</taxon>
        <taxon>Catenulisporales</taxon>
        <taxon>Catenulisporaceae</taxon>
        <taxon>Catenulispora</taxon>
    </lineage>
</organism>
<dbReference type="InterPro" id="IPR008554">
    <property type="entry name" value="Glutaredoxin-like"/>
</dbReference>
<dbReference type="PANTHER" id="PTHR33558:SF1">
    <property type="entry name" value="GLUTAREDOXIN-LIKE PROTEIN C5ORF63 HOMOLOG"/>
    <property type="match status" value="1"/>
</dbReference>
<protein>
    <submittedName>
        <fullName evidence="1">Glutaredoxin family protein</fullName>
    </submittedName>
</protein>
<dbReference type="SUPFAM" id="SSF52833">
    <property type="entry name" value="Thioredoxin-like"/>
    <property type="match status" value="1"/>
</dbReference>
<dbReference type="EMBL" id="BAAAQN010000108">
    <property type="protein sequence ID" value="GAA2066200.1"/>
    <property type="molecule type" value="Genomic_DNA"/>
</dbReference>
<dbReference type="InterPro" id="IPR036249">
    <property type="entry name" value="Thioredoxin-like_sf"/>
</dbReference>
<evidence type="ECO:0000313" key="1">
    <source>
        <dbReference type="EMBL" id="GAA2066200.1"/>
    </source>
</evidence>
<dbReference type="RefSeq" id="WP_344672133.1">
    <property type="nucleotide sequence ID" value="NZ_BAAAQN010000108.1"/>
</dbReference>
<reference evidence="1 2" key="1">
    <citation type="journal article" date="2019" name="Int. J. Syst. Evol. Microbiol.">
        <title>The Global Catalogue of Microorganisms (GCM) 10K type strain sequencing project: providing services to taxonomists for standard genome sequencing and annotation.</title>
        <authorList>
            <consortium name="The Broad Institute Genomics Platform"/>
            <consortium name="The Broad Institute Genome Sequencing Center for Infectious Disease"/>
            <person name="Wu L."/>
            <person name="Ma J."/>
        </authorList>
    </citation>
    <scope>NUCLEOTIDE SEQUENCE [LARGE SCALE GENOMIC DNA]</scope>
    <source>
        <strain evidence="1 2">JCM 16014</strain>
    </source>
</reference>
<dbReference type="Pfam" id="PF05768">
    <property type="entry name" value="Glrx-like"/>
    <property type="match status" value="1"/>
</dbReference>
<gene>
    <name evidence="1" type="ORF">GCM10009839_92440</name>
</gene>
<proteinExistence type="predicted"/>
<dbReference type="Gene3D" id="3.40.30.10">
    <property type="entry name" value="Glutaredoxin"/>
    <property type="match status" value="1"/>
</dbReference>
<dbReference type="Proteomes" id="UP001500751">
    <property type="component" value="Unassembled WGS sequence"/>
</dbReference>
<dbReference type="InterPro" id="IPR052565">
    <property type="entry name" value="Glutaredoxin-like_YDR286C"/>
</dbReference>
<dbReference type="PANTHER" id="PTHR33558">
    <property type="entry name" value="GLUTAREDOXIN-LIKE PROTEIN C5ORF63 HOMOLOG"/>
    <property type="match status" value="1"/>
</dbReference>
<name>A0ABN2VN57_9ACTN</name>
<evidence type="ECO:0000313" key="2">
    <source>
        <dbReference type="Proteomes" id="UP001500751"/>
    </source>
</evidence>
<sequence>MLRLFKRSGAAPVTVTLVGKPGCHLCDDARRTVREVAAETGADVEELDITAPDFDPALKQEYWEQIPVTLVNGARHDFWRVDAERLRKAIAAAARG</sequence>